<comment type="caution">
    <text evidence="2">The sequence shown here is derived from an EMBL/GenBank/DDBJ whole genome shotgun (WGS) entry which is preliminary data.</text>
</comment>
<reference evidence="2" key="1">
    <citation type="submission" date="2022-06" db="EMBL/GenBank/DDBJ databases">
        <title>Genome public.</title>
        <authorList>
            <person name="Sun Q."/>
        </authorList>
    </citation>
    <scope>NUCLEOTIDE SEQUENCE</scope>
    <source>
        <strain evidence="2">CWNU-1</strain>
    </source>
</reference>
<feature type="region of interest" description="Disordered" evidence="1">
    <location>
        <begin position="109"/>
        <end position="136"/>
    </location>
</feature>
<sequence length="136" mass="14818">MADFAFPRDLRDAQLRLHQERAAYTALCRELPWSVEPAPGWEGDKQLHSDRIGGMPDSPGYSETQKGEEARLRNLLVDLSIVVSTHPYWSDVDQGEVVCERMALKRTPSALSKPLGDGASGRARPGDAASALTTAA</sequence>
<keyword evidence="3" id="KW-1185">Reference proteome</keyword>
<dbReference type="RefSeq" id="WP_250924195.1">
    <property type="nucleotide sequence ID" value="NZ_JAMQAW010000095.1"/>
</dbReference>
<evidence type="ECO:0000313" key="3">
    <source>
        <dbReference type="Proteomes" id="UP001431429"/>
    </source>
</evidence>
<dbReference type="EMBL" id="JAMQAW010000095">
    <property type="protein sequence ID" value="MCM2393904.1"/>
    <property type="molecule type" value="Genomic_DNA"/>
</dbReference>
<accession>A0ABT0UZB8</accession>
<feature type="region of interest" description="Disordered" evidence="1">
    <location>
        <begin position="40"/>
        <end position="67"/>
    </location>
</feature>
<organism evidence="2 3">
    <name type="scientific">Streptomyces albipurpureus</name>
    <dbReference type="NCBI Taxonomy" id="2897419"/>
    <lineage>
        <taxon>Bacteria</taxon>
        <taxon>Bacillati</taxon>
        <taxon>Actinomycetota</taxon>
        <taxon>Actinomycetes</taxon>
        <taxon>Kitasatosporales</taxon>
        <taxon>Streptomycetaceae</taxon>
        <taxon>Streptomyces</taxon>
    </lineage>
</organism>
<evidence type="ECO:0008006" key="4">
    <source>
        <dbReference type="Google" id="ProtNLM"/>
    </source>
</evidence>
<proteinExistence type="predicted"/>
<name>A0ABT0UZB8_9ACTN</name>
<evidence type="ECO:0000256" key="1">
    <source>
        <dbReference type="SAM" id="MobiDB-lite"/>
    </source>
</evidence>
<evidence type="ECO:0000313" key="2">
    <source>
        <dbReference type="EMBL" id="MCM2393904.1"/>
    </source>
</evidence>
<dbReference type="Proteomes" id="UP001431429">
    <property type="component" value="Unassembled WGS sequence"/>
</dbReference>
<feature type="compositionally biased region" description="Basic and acidic residues" evidence="1">
    <location>
        <begin position="42"/>
        <end position="51"/>
    </location>
</feature>
<gene>
    <name evidence="2" type="ORF">NBG84_37505</name>
</gene>
<protein>
    <recommendedName>
        <fullName evidence="4">Transposase</fullName>
    </recommendedName>
</protein>